<reference evidence="1" key="2">
    <citation type="submission" date="2011-02" db="EMBL/GenBank/DDBJ databases">
        <authorList>
            <person name="MacLean D."/>
        </authorList>
    </citation>
    <scope>NUCLEOTIDE SEQUENCE</scope>
</reference>
<dbReference type="AlphaFoldDB" id="F0WHW5"/>
<accession>F0WHW5</accession>
<dbReference type="EMBL" id="FR824150">
    <property type="protein sequence ID" value="CCA20841.1"/>
    <property type="molecule type" value="Genomic_DNA"/>
</dbReference>
<reference evidence="1" key="1">
    <citation type="journal article" date="2011" name="PLoS Biol.">
        <title>Gene gain and loss during evolution of obligate parasitism in the white rust pathogen of Arabidopsis thaliana.</title>
        <authorList>
            <person name="Kemen E."/>
            <person name="Gardiner A."/>
            <person name="Schultz-Larsen T."/>
            <person name="Kemen A.C."/>
            <person name="Balmuth A.L."/>
            <person name="Robert-Seilaniantz A."/>
            <person name="Bailey K."/>
            <person name="Holub E."/>
            <person name="Studholme D.J."/>
            <person name="Maclean D."/>
            <person name="Jones J.D."/>
        </authorList>
    </citation>
    <scope>NUCLEOTIDE SEQUENCE</scope>
</reference>
<dbReference type="HOGENOM" id="CLU_2836534_0_0_1"/>
<sequence>MTVARAILNVYLLDTAYNGDVHTVKAEFSLKTAKCGRKSSSALGPQFVTLTDAALRMYYLRTALNT</sequence>
<organism evidence="1">
    <name type="scientific">Albugo laibachii Nc14</name>
    <dbReference type="NCBI Taxonomy" id="890382"/>
    <lineage>
        <taxon>Eukaryota</taxon>
        <taxon>Sar</taxon>
        <taxon>Stramenopiles</taxon>
        <taxon>Oomycota</taxon>
        <taxon>Peronosporomycetes</taxon>
        <taxon>Albuginales</taxon>
        <taxon>Albuginaceae</taxon>
        <taxon>Albugo</taxon>
    </lineage>
</organism>
<proteinExistence type="predicted"/>
<evidence type="ECO:0000313" key="1">
    <source>
        <dbReference type="EMBL" id="CCA20841.1"/>
    </source>
</evidence>
<name>F0WHW5_9STRA</name>
<protein>
    <submittedName>
        <fullName evidence="1">AlNc14C105G6171 protein</fullName>
    </submittedName>
</protein>
<gene>
    <name evidence="1" type="primary">AlNc14C105G6171</name>
    <name evidence="1" type="ORF">ALNC14_069840</name>
</gene>